<sequence length="107" mass="12366">MVHRAWPYAKIGTVGYVDMGSSQTNTPRLYGWKDNEASGSNHEFIRQWRKRTVAISLEAYWYRKPHNIVSVTKSFNYLHSNNFTFSNVLNIAMLVPLQHPSSIVIHS</sequence>
<proteinExistence type="predicted"/>
<dbReference type="AlphaFoldDB" id="A0A9N9F475"/>
<organism evidence="1 2">
    <name type="scientific">Paraglomus brasilianum</name>
    <dbReference type="NCBI Taxonomy" id="144538"/>
    <lineage>
        <taxon>Eukaryota</taxon>
        <taxon>Fungi</taxon>
        <taxon>Fungi incertae sedis</taxon>
        <taxon>Mucoromycota</taxon>
        <taxon>Glomeromycotina</taxon>
        <taxon>Glomeromycetes</taxon>
        <taxon>Paraglomerales</taxon>
        <taxon>Paraglomeraceae</taxon>
        <taxon>Paraglomus</taxon>
    </lineage>
</organism>
<evidence type="ECO:0000313" key="1">
    <source>
        <dbReference type="EMBL" id="CAG8508585.1"/>
    </source>
</evidence>
<name>A0A9N9F475_9GLOM</name>
<reference evidence="1" key="1">
    <citation type="submission" date="2021-06" db="EMBL/GenBank/DDBJ databases">
        <authorList>
            <person name="Kallberg Y."/>
            <person name="Tangrot J."/>
            <person name="Rosling A."/>
        </authorList>
    </citation>
    <scope>NUCLEOTIDE SEQUENCE</scope>
    <source>
        <strain evidence="1">BR232B</strain>
    </source>
</reference>
<gene>
    <name evidence="1" type="ORF">PBRASI_LOCUS2989</name>
</gene>
<evidence type="ECO:0000313" key="2">
    <source>
        <dbReference type="Proteomes" id="UP000789739"/>
    </source>
</evidence>
<dbReference type="Proteomes" id="UP000789739">
    <property type="component" value="Unassembled WGS sequence"/>
</dbReference>
<accession>A0A9N9F475</accession>
<comment type="caution">
    <text evidence="1">The sequence shown here is derived from an EMBL/GenBank/DDBJ whole genome shotgun (WGS) entry which is preliminary data.</text>
</comment>
<protein>
    <submittedName>
        <fullName evidence="1">5972_t:CDS:1</fullName>
    </submittedName>
</protein>
<keyword evidence="2" id="KW-1185">Reference proteome</keyword>
<dbReference type="EMBL" id="CAJVPI010000254">
    <property type="protein sequence ID" value="CAG8508585.1"/>
    <property type="molecule type" value="Genomic_DNA"/>
</dbReference>